<accession>A0AAE1HI11</accession>
<comment type="caution">
    <text evidence="1">The sequence shown here is derived from an EMBL/GenBank/DDBJ whole genome shotgun (WGS) entry which is preliminary data.</text>
</comment>
<keyword evidence="1" id="KW-0808">Transferase</keyword>
<protein>
    <submittedName>
        <fullName evidence="1">S-adenosyl-L-methionine-dependent methyltransferase</fullName>
    </submittedName>
</protein>
<dbReference type="GO" id="GO:0008168">
    <property type="term" value="F:methyltransferase activity"/>
    <property type="evidence" value="ECO:0007669"/>
    <property type="project" value="UniProtKB-KW"/>
</dbReference>
<proteinExistence type="predicted"/>
<gene>
    <name evidence="1" type="ORF">KUF71_001194</name>
</gene>
<dbReference type="Proteomes" id="UP001219518">
    <property type="component" value="Unassembled WGS sequence"/>
</dbReference>
<organism evidence="1 2">
    <name type="scientific">Frankliniella fusca</name>
    <dbReference type="NCBI Taxonomy" id="407009"/>
    <lineage>
        <taxon>Eukaryota</taxon>
        <taxon>Metazoa</taxon>
        <taxon>Ecdysozoa</taxon>
        <taxon>Arthropoda</taxon>
        <taxon>Hexapoda</taxon>
        <taxon>Insecta</taxon>
        <taxon>Pterygota</taxon>
        <taxon>Neoptera</taxon>
        <taxon>Paraneoptera</taxon>
        <taxon>Thysanoptera</taxon>
        <taxon>Terebrantia</taxon>
        <taxon>Thripoidea</taxon>
        <taxon>Thripidae</taxon>
        <taxon>Frankliniella</taxon>
    </lineage>
</organism>
<dbReference type="AlphaFoldDB" id="A0AAE1HI11"/>
<keyword evidence="1" id="KW-0489">Methyltransferase</keyword>
<name>A0AAE1HI11_9NEOP</name>
<keyword evidence="2" id="KW-1185">Reference proteome</keyword>
<reference evidence="1" key="2">
    <citation type="journal article" date="2023" name="BMC Genomics">
        <title>Pest status, molecular evolution, and epigenetic factors derived from the genome assembly of Frankliniella fusca, a thysanopteran phytovirus vector.</title>
        <authorList>
            <person name="Catto M.A."/>
            <person name="Labadie P.E."/>
            <person name="Jacobson A.L."/>
            <person name="Kennedy G.G."/>
            <person name="Srinivasan R."/>
            <person name="Hunt B.G."/>
        </authorList>
    </citation>
    <scope>NUCLEOTIDE SEQUENCE</scope>
    <source>
        <strain evidence="1">PL_HMW_Pooled</strain>
    </source>
</reference>
<sequence length="172" mass="19137">MLHARQAFSVKQVYQENFVEVLRILNIHPPRCREGFVNLLQTSHPLRLEVASSRVGSSPAPHHGQQQHRSPTAACLSARCEAGRTSVFALQGCSPLLQGVGQVKRELSRILEEVGALGAADHIAVLLDDWCSYMGGFGLLQPDPGLENIWRHEGHKHRSLTFPFAFFAIPRR</sequence>
<evidence type="ECO:0000313" key="2">
    <source>
        <dbReference type="Proteomes" id="UP001219518"/>
    </source>
</evidence>
<evidence type="ECO:0000313" key="1">
    <source>
        <dbReference type="EMBL" id="KAK3920940.1"/>
    </source>
</evidence>
<reference evidence="1" key="1">
    <citation type="submission" date="2021-07" db="EMBL/GenBank/DDBJ databases">
        <authorList>
            <person name="Catto M.A."/>
            <person name="Jacobson A."/>
            <person name="Kennedy G."/>
            <person name="Labadie P."/>
            <person name="Hunt B.G."/>
            <person name="Srinivasan R."/>
        </authorList>
    </citation>
    <scope>NUCLEOTIDE SEQUENCE</scope>
    <source>
        <strain evidence="1">PL_HMW_Pooled</strain>
        <tissue evidence="1">Head</tissue>
    </source>
</reference>
<dbReference type="EMBL" id="JAHWGI010001025">
    <property type="protein sequence ID" value="KAK3920940.1"/>
    <property type="molecule type" value="Genomic_DNA"/>
</dbReference>
<dbReference type="GO" id="GO:0032259">
    <property type="term" value="P:methylation"/>
    <property type="evidence" value="ECO:0007669"/>
    <property type="project" value="UniProtKB-KW"/>
</dbReference>